<comment type="similarity">
    <text evidence="2 7">Belongs to the peptidase S9A family.</text>
</comment>
<dbReference type="Gene3D" id="3.40.50.1820">
    <property type="entry name" value="alpha/beta hydrolase"/>
    <property type="match status" value="1"/>
</dbReference>
<dbReference type="GO" id="GO:0006508">
    <property type="term" value="P:proteolysis"/>
    <property type="evidence" value="ECO:0007669"/>
    <property type="project" value="UniProtKB-KW"/>
</dbReference>
<evidence type="ECO:0000256" key="2">
    <source>
        <dbReference type="ARBA" id="ARBA00005228"/>
    </source>
</evidence>
<dbReference type="GO" id="GO:0004252">
    <property type="term" value="F:serine-type endopeptidase activity"/>
    <property type="evidence" value="ECO:0007669"/>
    <property type="project" value="UniProtKB-UniRule"/>
</dbReference>
<reference evidence="11" key="1">
    <citation type="submission" date="2023-03" db="EMBL/GenBank/DDBJ databases">
        <authorList>
            <person name="Steffen K."/>
            <person name="Cardenas P."/>
        </authorList>
    </citation>
    <scope>NUCLEOTIDE SEQUENCE</scope>
</reference>
<gene>
    <name evidence="11" type="ORF">GBAR_LOCUS11099</name>
</gene>
<evidence type="ECO:0000256" key="4">
    <source>
        <dbReference type="ARBA" id="ARBA00022801"/>
    </source>
</evidence>
<dbReference type="GO" id="GO:0004177">
    <property type="term" value="F:aminopeptidase activity"/>
    <property type="evidence" value="ECO:0007669"/>
    <property type="project" value="UniProtKB-KW"/>
</dbReference>
<dbReference type="InterPro" id="IPR002470">
    <property type="entry name" value="Peptidase_S9A"/>
</dbReference>
<dbReference type="InterPro" id="IPR001375">
    <property type="entry name" value="Peptidase_S9_cat"/>
</dbReference>
<dbReference type="SUPFAM" id="SSF53474">
    <property type="entry name" value="alpha/beta-Hydrolases"/>
    <property type="match status" value="1"/>
</dbReference>
<dbReference type="SUPFAM" id="SSF50993">
    <property type="entry name" value="Peptidase/esterase 'gauge' domain"/>
    <property type="match status" value="1"/>
</dbReference>
<protein>
    <recommendedName>
        <fullName evidence="7">Prolyl endopeptidase</fullName>
        <ecNumber evidence="7">3.4.21.-</ecNumber>
    </recommendedName>
</protein>
<dbReference type="InterPro" id="IPR029058">
    <property type="entry name" value="AB_hydrolase_fold"/>
</dbReference>
<organism evidence="11 12">
    <name type="scientific">Geodia barretti</name>
    <name type="common">Barrett's horny sponge</name>
    <dbReference type="NCBI Taxonomy" id="519541"/>
    <lineage>
        <taxon>Eukaryota</taxon>
        <taxon>Metazoa</taxon>
        <taxon>Porifera</taxon>
        <taxon>Demospongiae</taxon>
        <taxon>Heteroscleromorpha</taxon>
        <taxon>Tetractinellida</taxon>
        <taxon>Astrophorina</taxon>
        <taxon>Geodiidae</taxon>
        <taxon>Geodia</taxon>
    </lineage>
</organism>
<dbReference type="InterPro" id="IPR051543">
    <property type="entry name" value="Serine_Peptidase_S9A"/>
</dbReference>
<dbReference type="PRINTS" id="PR00862">
    <property type="entry name" value="PROLIGOPTASE"/>
</dbReference>
<evidence type="ECO:0000256" key="8">
    <source>
        <dbReference type="SAM" id="MobiDB-lite"/>
    </source>
</evidence>
<dbReference type="Proteomes" id="UP001174909">
    <property type="component" value="Unassembled WGS sequence"/>
</dbReference>
<keyword evidence="5 7" id="KW-0720">Serine protease</keyword>
<keyword evidence="12" id="KW-1185">Reference proteome</keyword>
<sequence length="691" mass="78266">MTAASEFPIPPSAPRRAHTDTVHGDARVDPWHWLRDQDDPETMQYLRAENEYTEAFLAPLASLQESIYDEIRGRIKEDDNSVPEKEGDFYYYVRYEEGGQYPIYCRRAGSDEGPEEVLLDVNLLAEGRDYTQVSSFENSPDHLLVAYGVDFDGSEQFTIRVLDLESGETLGDEIPNTYYGLEWANDNRTFYYSVLDEHHRPVYIYRHTLGADPSADELVYHEEDSRFFAGVGKSNSGRFIYVAAGGNNMSEWRFLDADDPASIPVLIEPRATDFEYDVEDHGERFIIRHNGKGARDFMLATVPIDNPGWDNWSDFMPHEPGRPIRGIQAYRDHLVVACRQHGLPQVMVHRLSDGDTHYIAGVDEDDFAMSPRGGREFDTSTLRFAYTSLKTPAAVYDYNMASRERVLRKQQEIPSGYDGGQYETRRVWATARDGTAVPISLLMRRDVPVDGSAPLYLYGYGSYGLNMDANFSISALSLVDRGFIFAIAHIRGGMEMGWDWYENGKLLNKRNTFNDFIDCAEYLVSEGYTARGRIAAAGGSAGGMLMGAVINERPDIFGCVAAHVPFVDVLNTMLDDTLPLTTMEYNEWGNPNDEEYYRYMRTYSPYDNVRGQDYPPMLVTAGISDPRVTYWEPAKWVAKLRTMRTDGQPLLLKTHMDSGHAGASGRFERIKEVAEEYAFILHSFGMADTPA</sequence>
<comment type="catalytic activity">
    <reaction evidence="1">
        <text>Hydrolysis of Pro-|-Xaa &gt;&gt; Ala-|-Xaa in oligopeptides.</text>
        <dbReference type="EC" id="3.4.21.26"/>
    </reaction>
</comment>
<comment type="function">
    <text evidence="6">Serine peptidase whose precise substrate specificity remains unclear. Does not cleave peptides after a arginine or lysine residue. Regulates trans-Golgi network morphology and sorting by regulating the membrane binding of the AP-1 complex. May play a role in the regulation of synaptic vesicle exocytosis.</text>
</comment>
<dbReference type="FunFam" id="3.40.50.1820:FF:000005">
    <property type="entry name" value="Prolyl endopeptidase"/>
    <property type="match status" value="1"/>
</dbReference>
<dbReference type="AlphaFoldDB" id="A0AA35WEC8"/>
<proteinExistence type="inferred from homology"/>
<dbReference type="PANTHER" id="PTHR11757">
    <property type="entry name" value="PROTEASE FAMILY S9A OLIGOPEPTIDASE"/>
    <property type="match status" value="1"/>
</dbReference>
<feature type="domain" description="Peptidase S9 prolyl oligopeptidase catalytic" evidence="9">
    <location>
        <begin position="471"/>
        <end position="686"/>
    </location>
</feature>
<feature type="domain" description="Peptidase S9A N-terminal" evidence="10">
    <location>
        <begin position="11"/>
        <end position="410"/>
    </location>
</feature>
<evidence type="ECO:0000259" key="10">
    <source>
        <dbReference type="Pfam" id="PF02897"/>
    </source>
</evidence>
<evidence type="ECO:0000313" key="12">
    <source>
        <dbReference type="Proteomes" id="UP001174909"/>
    </source>
</evidence>
<dbReference type="InterPro" id="IPR023302">
    <property type="entry name" value="Pept_S9A_N"/>
</dbReference>
<dbReference type="EC" id="3.4.21.-" evidence="7"/>
<accession>A0AA35WEC8</accession>
<keyword evidence="3 7" id="KW-0645">Protease</keyword>
<evidence type="ECO:0000256" key="5">
    <source>
        <dbReference type="ARBA" id="ARBA00022825"/>
    </source>
</evidence>
<dbReference type="PANTHER" id="PTHR11757:SF19">
    <property type="entry name" value="PROLYL ENDOPEPTIDASE-LIKE"/>
    <property type="match status" value="1"/>
</dbReference>
<evidence type="ECO:0000256" key="1">
    <source>
        <dbReference type="ARBA" id="ARBA00001070"/>
    </source>
</evidence>
<name>A0AA35WEC8_GEOBA</name>
<keyword evidence="11" id="KW-0031">Aminopeptidase</keyword>
<evidence type="ECO:0000313" key="11">
    <source>
        <dbReference type="EMBL" id="CAI8018308.1"/>
    </source>
</evidence>
<dbReference type="Gene3D" id="2.130.10.120">
    <property type="entry name" value="Prolyl oligopeptidase, N-terminal domain"/>
    <property type="match status" value="1"/>
</dbReference>
<evidence type="ECO:0000259" key="9">
    <source>
        <dbReference type="Pfam" id="PF00326"/>
    </source>
</evidence>
<evidence type="ECO:0000256" key="7">
    <source>
        <dbReference type="RuleBase" id="RU368024"/>
    </source>
</evidence>
<feature type="region of interest" description="Disordered" evidence="8">
    <location>
        <begin position="1"/>
        <end position="23"/>
    </location>
</feature>
<dbReference type="Pfam" id="PF00326">
    <property type="entry name" value="Peptidase_S9"/>
    <property type="match status" value="1"/>
</dbReference>
<dbReference type="Pfam" id="PF02897">
    <property type="entry name" value="Peptidase_S9_N"/>
    <property type="match status" value="1"/>
</dbReference>
<evidence type="ECO:0000256" key="3">
    <source>
        <dbReference type="ARBA" id="ARBA00022670"/>
    </source>
</evidence>
<evidence type="ECO:0000256" key="6">
    <source>
        <dbReference type="ARBA" id="ARBA00045448"/>
    </source>
</evidence>
<keyword evidence="4 7" id="KW-0378">Hydrolase</keyword>
<comment type="caution">
    <text evidence="11">The sequence shown here is derived from an EMBL/GenBank/DDBJ whole genome shotgun (WGS) entry which is preliminary data.</text>
</comment>
<dbReference type="EMBL" id="CASHTH010001687">
    <property type="protein sequence ID" value="CAI8018308.1"/>
    <property type="molecule type" value="Genomic_DNA"/>
</dbReference>